<organism evidence="1 2">
    <name type="scientific">Myceligenerans xiligouense</name>
    <dbReference type="NCBI Taxonomy" id="253184"/>
    <lineage>
        <taxon>Bacteria</taxon>
        <taxon>Bacillati</taxon>
        <taxon>Actinomycetota</taxon>
        <taxon>Actinomycetes</taxon>
        <taxon>Micrococcales</taxon>
        <taxon>Promicromonosporaceae</taxon>
        <taxon>Myceligenerans</taxon>
    </lineage>
</organism>
<comment type="caution">
    <text evidence="1">The sequence shown here is derived from an EMBL/GenBank/DDBJ whole genome shotgun (WGS) entry which is preliminary data.</text>
</comment>
<dbReference type="EMBL" id="RKQZ01000001">
    <property type="protein sequence ID" value="RPF22837.1"/>
    <property type="molecule type" value="Genomic_DNA"/>
</dbReference>
<keyword evidence="2" id="KW-1185">Reference proteome</keyword>
<dbReference type="OrthoDB" id="5146805at2"/>
<dbReference type="RefSeq" id="WP_123815701.1">
    <property type="nucleotide sequence ID" value="NZ_RKQZ01000001.1"/>
</dbReference>
<dbReference type="Proteomes" id="UP000280501">
    <property type="component" value="Unassembled WGS sequence"/>
</dbReference>
<dbReference type="AlphaFoldDB" id="A0A3N4YRM3"/>
<reference evidence="1 2" key="1">
    <citation type="submission" date="2018-11" db="EMBL/GenBank/DDBJ databases">
        <title>Sequencing the genomes of 1000 actinobacteria strains.</title>
        <authorList>
            <person name="Klenk H.-P."/>
        </authorList>
    </citation>
    <scope>NUCLEOTIDE SEQUENCE [LARGE SCALE GENOMIC DNA]</scope>
    <source>
        <strain evidence="1 2">DSM 15700</strain>
    </source>
</reference>
<accession>A0A3N4YRM3</accession>
<proteinExistence type="predicted"/>
<evidence type="ECO:0000313" key="1">
    <source>
        <dbReference type="EMBL" id="RPF22837.1"/>
    </source>
</evidence>
<protein>
    <submittedName>
        <fullName evidence="1">Uncharacterized protein</fullName>
    </submittedName>
</protein>
<sequence>MSIDAESRFHEVIDSFARLDSLALRIQRDVFQAAPGGEGAAPVWIAGLTVSVTLNDVGAAKRLVVRHRLVAGPRSPLELSRTWCGWLPEASRRLPVSVHVTLVPGG</sequence>
<evidence type="ECO:0000313" key="2">
    <source>
        <dbReference type="Proteomes" id="UP000280501"/>
    </source>
</evidence>
<gene>
    <name evidence="1" type="ORF">EDD34_3512</name>
</gene>
<name>A0A3N4YRM3_9MICO</name>